<proteinExistence type="predicted"/>
<dbReference type="AlphaFoldDB" id="A0A4Y7Q7V6"/>
<organism evidence="1 2">
    <name type="scientific">Rickenella mellea</name>
    <dbReference type="NCBI Taxonomy" id="50990"/>
    <lineage>
        <taxon>Eukaryota</taxon>
        <taxon>Fungi</taxon>
        <taxon>Dikarya</taxon>
        <taxon>Basidiomycota</taxon>
        <taxon>Agaricomycotina</taxon>
        <taxon>Agaricomycetes</taxon>
        <taxon>Hymenochaetales</taxon>
        <taxon>Rickenellaceae</taxon>
        <taxon>Rickenella</taxon>
    </lineage>
</organism>
<accession>A0A4Y7Q7V6</accession>
<keyword evidence="2" id="KW-1185">Reference proteome</keyword>
<gene>
    <name evidence="1" type="ORF">BD410DRAFT_721915</name>
</gene>
<dbReference type="EMBL" id="ML170172">
    <property type="protein sequence ID" value="TDL22989.1"/>
    <property type="molecule type" value="Genomic_DNA"/>
</dbReference>
<evidence type="ECO:0000313" key="1">
    <source>
        <dbReference type="EMBL" id="TDL22989.1"/>
    </source>
</evidence>
<dbReference type="OrthoDB" id="2770090at2759"/>
<protein>
    <submittedName>
        <fullName evidence="1">Uncharacterized protein</fullName>
    </submittedName>
</protein>
<evidence type="ECO:0000313" key="2">
    <source>
        <dbReference type="Proteomes" id="UP000294933"/>
    </source>
</evidence>
<dbReference type="Proteomes" id="UP000294933">
    <property type="component" value="Unassembled WGS sequence"/>
</dbReference>
<reference evidence="1 2" key="1">
    <citation type="submission" date="2018-06" db="EMBL/GenBank/DDBJ databases">
        <title>A transcriptomic atlas of mushroom development highlights an independent origin of complex multicellularity.</title>
        <authorList>
            <consortium name="DOE Joint Genome Institute"/>
            <person name="Krizsan K."/>
            <person name="Almasi E."/>
            <person name="Merenyi Z."/>
            <person name="Sahu N."/>
            <person name="Viragh M."/>
            <person name="Koszo T."/>
            <person name="Mondo S."/>
            <person name="Kiss B."/>
            <person name="Balint B."/>
            <person name="Kues U."/>
            <person name="Barry K."/>
            <person name="Hegedus J.C."/>
            <person name="Henrissat B."/>
            <person name="Johnson J."/>
            <person name="Lipzen A."/>
            <person name="Ohm R."/>
            <person name="Nagy I."/>
            <person name="Pangilinan J."/>
            <person name="Yan J."/>
            <person name="Xiong Y."/>
            <person name="Grigoriev I.V."/>
            <person name="Hibbett D.S."/>
            <person name="Nagy L.G."/>
        </authorList>
    </citation>
    <scope>NUCLEOTIDE SEQUENCE [LARGE SCALE GENOMIC DNA]</scope>
    <source>
        <strain evidence="1 2">SZMC22713</strain>
    </source>
</reference>
<name>A0A4Y7Q7V6_9AGAM</name>
<dbReference type="VEuPathDB" id="FungiDB:BD410DRAFT_721915"/>
<sequence length="192" mass="22507">MLTRLPAEFTSLYRIFLRGARVSVLNHGSRTRALRKLFRPTFEAAVGNMKRLDHLGPEQATERLELEAWLNTFNERVDKTLSLFHVSAISRGLPHKITKQLSYLSLTHTSGWAQRRHFPPRRWNPQLPPDSPEYKPPKFPTIRVQNRERKAAQQHDIDDRGWSALSEVIRMAEGRDGLLLGRIRVTRRRWRK</sequence>